<name>A0A645I042_9ZZZZ</name>
<gene>
    <name evidence="1" type="ORF">SDC9_191370</name>
</gene>
<organism evidence="1">
    <name type="scientific">bioreactor metagenome</name>
    <dbReference type="NCBI Taxonomy" id="1076179"/>
    <lineage>
        <taxon>unclassified sequences</taxon>
        <taxon>metagenomes</taxon>
        <taxon>ecological metagenomes</taxon>
    </lineage>
</organism>
<accession>A0A645I042</accession>
<dbReference type="AlphaFoldDB" id="A0A645I042"/>
<comment type="caution">
    <text evidence="1">The sequence shown here is derived from an EMBL/GenBank/DDBJ whole genome shotgun (WGS) entry which is preliminary data.</text>
</comment>
<reference evidence="1" key="1">
    <citation type="submission" date="2019-08" db="EMBL/GenBank/DDBJ databases">
        <authorList>
            <person name="Kucharzyk K."/>
            <person name="Murdoch R.W."/>
            <person name="Higgins S."/>
            <person name="Loffler F."/>
        </authorList>
    </citation>
    <scope>NUCLEOTIDE SEQUENCE</scope>
</reference>
<evidence type="ECO:0000313" key="1">
    <source>
        <dbReference type="EMBL" id="MPN43809.1"/>
    </source>
</evidence>
<protein>
    <submittedName>
        <fullName evidence="1">Uncharacterized protein</fullName>
    </submittedName>
</protein>
<dbReference type="EMBL" id="VSSQ01102439">
    <property type="protein sequence ID" value="MPN43809.1"/>
    <property type="molecule type" value="Genomic_DNA"/>
</dbReference>
<proteinExistence type="predicted"/>
<sequence>MFCAGIFAQQYGVYIVPVFRLTPLCAVNRDVHILCFVGLYLRRVVGYGKPKLAQRGHNGEILFFKVGIDSGKRSVVTDGATR</sequence>